<evidence type="ECO:0008006" key="5">
    <source>
        <dbReference type="Google" id="ProtNLM"/>
    </source>
</evidence>
<evidence type="ECO:0000313" key="4">
    <source>
        <dbReference type="Proteomes" id="UP000290289"/>
    </source>
</evidence>
<sequence length="83" mass="9066">MEIGLLAKNKSENQLKIARNGVIKPLISLILSSDPQFQEYGITVILNPSLYDENKELIVSSGVIKPLVRSIKTGNATVKENTA</sequence>
<organism evidence="3 4">
    <name type="scientific">Malus domestica</name>
    <name type="common">Apple</name>
    <name type="synonym">Pyrus malus</name>
    <dbReference type="NCBI Taxonomy" id="3750"/>
    <lineage>
        <taxon>Eukaryota</taxon>
        <taxon>Viridiplantae</taxon>
        <taxon>Streptophyta</taxon>
        <taxon>Embryophyta</taxon>
        <taxon>Tracheophyta</taxon>
        <taxon>Spermatophyta</taxon>
        <taxon>Magnoliopsida</taxon>
        <taxon>eudicotyledons</taxon>
        <taxon>Gunneridae</taxon>
        <taxon>Pentapetalae</taxon>
        <taxon>rosids</taxon>
        <taxon>fabids</taxon>
        <taxon>Rosales</taxon>
        <taxon>Rosaceae</taxon>
        <taxon>Amygdaloideae</taxon>
        <taxon>Maleae</taxon>
        <taxon>Malus</taxon>
    </lineage>
</organism>
<dbReference type="Proteomes" id="UP000290289">
    <property type="component" value="Chromosome 15"/>
</dbReference>
<evidence type="ECO:0000256" key="1">
    <source>
        <dbReference type="ARBA" id="ARBA00022737"/>
    </source>
</evidence>
<evidence type="ECO:0000256" key="2">
    <source>
        <dbReference type="ARBA" id="ARBA00022786"/>
    </source>
</evidence>
<keyword evidence="4" id="KW-1185">Reference proteome</keyword>
<dbReference type="AlphaFoldDB" id="A0A498HX14"/>
<dbReference type="Gene3D" id="1.25.10.10">
    <property type="entry name" value="Leucine-rich Repeat Variant"/>
    <property type="match status" value="1"/>
</dbReference>
<comment type="caution">
    <text evidence="3">The sequence shown here is derived from an EMBL/GenBank/DDBJ whole genome shotgun (WGS) entry which is preliminary data.</text>
</comment>
<dbReference type="InterPro" id="IPR000225">
    <property type="entry name" value="Armadillo"/>
</dbReference>
<dbReference type="InterPro" id="IPR011989">
    <property type="entry name" value="ARM-like"/>
</dbReference>
<evidence type="ECO:0000313" key="3">
    <source>
        <dbReference type="EMBL" id="RXH73443.1"/>
    </source>
</evidence>
<protein>
    <recommendedName>
        <fullName evidence="5">Armadillo repeat-containing domain-containing protein</fullName>
    </recommendedName>
</protein>
<dbReference type="InterPro" id="IPR016024">
    <property type="entry name" value="ARM-type_fold"/>
</dbReference>
<dbReference type="PANTHER" id="PTHR23315:SF64">
    <property type="entry name" value="ARM REPEAT SUPERFAMILY PROTEIN"/>
    <property type="match status" value="1"/>
</dbReference>
<dbReference type="SUPFAM" id="SSF48371">
    <property type="entry name" value="ARM repeat"/>
    <property type="match status" value="1"/>
</dbReference>
<keyword evidence="2" id="KW-0833">Ubl conjugation pathway</keyword>
<accession>A0A498HX14</accession>
<proteinExistence type="predicted"/>
<dbReference type="PANTHER" id="PTHR23315">
    <property type="entry name" value="U BOX DOMAIN-CONTAINING"/>
    <property type="match status" value="1"/>
</dbReference>
<keyword evidence="1" id="KW-0677">Repeat</keyword>
<gene>
    <name evidence="3" type="ORF">DVH24_016265</name>
</gene>
<dbReference type="Pfam" id="PF00514">
    <property type="entry name" value="Arm"/>
    <property type="match status" value="1"/>
</dbReference>
<name>A0A498HX14_MALDO</name>
<reference evidence="3 4" key="1">
    <citation type="submission" date="2018-10" db="EMBL/GenBank/DDBJ databases">
        <title>A high-quality apple genome assembly.</title>
        <authorList>
            <person name="Hu J."/>
        </authorList>
    </citation>
    <scope>NUCLEOTIDE SEQUENCE [LARGE SCALE GENOMIC DNA]</scope>
    <source>
        <strain evidence="4">cv. HFTH1</strain>
        <tissue evidence="3">Young leaf</tissue>
    </source>
</reference>
<dbReference type="EMBL" id="RDQH01000341">
    <property type="protein sequence ID" value="RXH73443.1"/>
    <property type="molecule type" value="Genomic_DNA"/>
</dbReference>